<protein>
    <submittedName>
        <fullName evidence="1">Uncharacterized protein</fullName>
    </submittedName>
</protein>
<dbReference type="Pfam" id="PF21848">
    <property type="entry name" value="DUF6907"/>
    <property type="match status" value="1"/>
</dbReference>
<proteinExistence type="predicted"/>
<accession>C7Q2Q5</accession>
<dbReference type="EMBL" id="CP001700">
    <property type="protein sequence ID" value="ACU71797.1"/>
    <property type="molecule type" value="Genomic_DNA"/>
</dbReference>
<dbReference type="RefSeq" id="WP_012787090.1">
    <property type="nucleotide sequence ID" value="NC_013131.1"/>
</dbReference>
<dbReference type="InParanoid" id="C7Q2Q5"/>
<organism evidence="1 2">
    <name type="scientific">Catenulispora acidiphila (strain DSM 44928 / JCM 14897 / NBRC 102108 / NRRL B-24433 / ID139908)</name>
    <dbReference type="NCBI Taxonomy" id="479433"/>
    <lineage>
        <taxon>Bacteria</taxon>
        <taxon>Bacillati</taxon>
        <taxon>Actinomycetota</taxon>
        <taxon>Actinomycetes</taxon>
        <taxon>Catenulisporales</taxon>
        <taxon>Catenulisporaceae</taxon>
        <taxon>Catenulispora</taxon>
    </lineage>
</organism>
<evidence type="ECO:0000313" key="1">
    <source>
        <dbReference type="EMBL" id="ACU71797.1"/>
    </source>
</evidence>
<dbReference type="InterPro" id="IPR054202">
    <property type="entry name" value="DUF6907"/>
</dbReference>
<sequence length="100" mass="10568">MHSSIPQLALVPEPRTCPPWCTEHDADTNLCIGTRTDLTYPAGYPSGVTLTSASVQLMQDPDETQPTIALTLNSVPLDLAGQQAENLALALLRALGKAGL</sequence>
<dbReference type="KEGG" id="cai:Caci_2888"/>
<dbReference type="STRING" id="479433.Caci_2888"/>
<keyword evidence="2" id="KW-1185">Reference proteome</keyword>
<name>C7Q2Q5_CATAD</name>
<dbReference type="AlphaFoldDB" id="C7Q2Q5"/>
<dbReference type="HOGENOM" id="CLU_2300725_0_0_11"/>
<evidence type="ECO:0000313" key="2">
    <source>
        <dbReference type="Proteomes" id="UP000000851"/>
    </source>
</evidence>
<gene>
    <name evidence="1" type="ordered locus">Caci_2888</name>
</gene>
<dbReference type="Proteomes" id="UP000000851">
    <property type="component" value="Chromosome"/>
</dbReference>
<reference evidence="1 2" key="1">
    <citation type="journal article" date="2009" name="Stand. Genomic Sci.">
        <title>Complete genome sequence of Catenulispora acidiphila type strain (ID 139908).</title>
        <authorList>
            <person name="Copeland A."/>
            <person name="Lapidus A."/>
            <person name="Glavina Del Rio T."/>
            <person name="Nolan M."/>
            <person name="Lucas S."/>
            <person name="Chen F."/>
            <person name="Tice H."/>
            <person name="Cheng J.F."/>
            <person name="Bruce D."/>
            <person name="Goodwin L."/>
            <person name="Pitluck S."/>
            <person name="Mikhailova N."/>
            <person name="Pati A."/>
            <person name="Ivanova N."/>
            <person name="Mavromatis K."/>
            <person name="Chen A."/>
            <person name="Palaniappan K."/>
            <person name="Chain P."/>
            <person name="Land M."/>
            <person name="Hauser L."/>
            <person name="Chang Y.J."/>
            <person name="Jeffries C.D."/>
            <person name="Chertkov O."/>
            <person name="Brettin T."/>
            <person name="Detter J.C."/>
            <person name="Han C."/>
            <person name="Ali Z."/>
            <person name="Tindall B.J."/>
            <person name="Goker M."/>
            <person name="Bristow J."/>
            <person name="Eisen J.A."/>
            <person name="Markowitz V."/>
            <person name="Hugenholtz P."/>
            <person name="Kyrpides N.C."/>
            <person name="Klenk H.P."/>
        </authorList>
    </citation>
    <scope>NUCLEOTIDE SEQUENCE [LARGE SCALE GENOMIC DNA]</scope>
    <source>
        <strain evidence="2">DSM 44928 / JCM 14897 / NBRC 102108 / NRRL B-24433 / ID139908</strain>
    </source>
</reference>